<gene>
    <name evidence="10" type="primary">LOC132540813</name>
</gene>
<keyword evidence="6" id="KW-1015">Disulfide bond</keyword>
<dbReference type="Proteomes" id="UP001652624">
    <property type="component" value="Chromosome 10"/>
</dbReference>
<dbReference type="InterPro" id="IPR002345">
    <property type="entry name" value="Lipocalin"/>
</dbReference>
<dbReference type="Pfam" id="PF00061">
    <property type="entry name" value="Lipocalin"/>
    <property type="match status" value="1"/>
</dbReference>
<feature type="signal peptide" evidence="7">
    <location>
        <begin position="1"/>
        <end position="16"/>
    </location>
</feature>
<evidence type="ECO:0000256" key="7">
    <source>
        <dbReference type="SAM" id="SignalP"/>
    </source>
</evidence>
<feature type="chain" id="PRO_5045159844" evidence="7">
    <location>
        <begin position="17"/>
        <end position="177"/>
    </location>
</feature>
<organism evidence="9 10">
    <name type="scientific">Erinaceus europaeus</name>
    <name type="common">Western European hedgehog</name>
    <dbReference type="NCBI Taxonomy" id="9365"/>
    <lineage>
        <taxon>Eukaryota</taxon>
        <taxon>Metazoa</taxon>
        <taxon>Chordata</taxon>
        <taxon>Craniata</taxon>
        <taxon>Vertebrata</taxon>
        <taxon>Euteleostomi</taxon>
        <taxon>Mammalia</taxon>
        <taxon>Eutheria</taxon>
        <taxon>Laurasiatheria</taxon>
        <taxon>Eulipotyphla</taxon>
        <taxon>Erinaceidae</taxon>
        <taxon>Erinaceinae</taxon>
        <taxon>Erinaceus</taxon>
    </lineage>
</organism>
<dbReference type="InterPro" id="IPR002447">
    <property type="entry name" value="Blactoglobulin"/>
</dbReference>
<keyword evidence="7" id="KW-0732">Signal</keyword>
<evidence type="ECO:0000313" key="10">
    <source>
        <dbReference type="RefSeq" id="XP_060054985.1"/>
    </source>
</evidence>
<proteinExistence type="inferred from homology"/>
<name>A0ABM3Y1R9_ERIEU</name>
<evidence type="ECO:0000256" key="3">
    <source>
        <dbReference type="ARBA" id="ARBA00022525"/>
    </source>
</evidence>
<comment type="similarity">
    <text evidence="2">Belongs to the calycin superfamily. Lipocalin family.</text>
</comment>
<evidence type="ECO:0000256" key="4">
    <source>
        <dbReference type="ARBA" id="ARBA00022743"/>
    </source>
</evidence>
<evidence type="ECO:0000256" key="1">
    <source>
        <dbReference type="ARBA" id="ARBA00004613"/>
    </source>
</evidence>
<evidence type="ECO:0000259" key="8">
    <source>
        <dbReference type="Pfam" id="PF00061"/>
    </source>
</evidence>
<dbReference type="Gene3D" id="2.40.128.20">
    <property type="match status" value="1"/>
</dbReference>
<dbReference type="PRINTS" id="PR01172">
    <property type="entry name" value="BLCTOGLOBULN"/>
</dbReference>
<keyword evidence="3" id="KW-0964">Secreted</keyword>
<comment type="subcellular location">
    <subcellularLocation>
        <location evidence="1">Secreted</location>
    </subcellularLocation>
</comment>
<feature type="domain" description="Lipocalin/cytosolic fatty-acid binding" evidence="8">
    <location>
        <begin position="33"/>
        <end position="171"/>
    </location>
</feature>
<evidence type="ECO:0000256" key="5">
    <source>
        <dbReference type="ARBA" id="ARBA00023072"/>
    </source>
</evidence>
<reference evidence="10" key="1">
    <citation type="submission" date="2025-08" db="UniProtKB">
        <authorList>
            <consortium name="RefSeq"/>
        </authorList>
    </citation>
    <scope>IDENTIFICATION</scope>
</reference>
<dbReference type="InterPro" id="IPR012674">
    <property type="entry name" value="Calycin"/>
</dbReference>
<keyword evidence="5" id="KW-0683">Retinol-binding</keyword>
<keyword evidence="9" id="KW-1185">Reference proteome</keyword>
<evidence type="ECO:0000313" key="9">
    <source>
        <dbReference type="Proteomes" id="UP001652624"/>
    </source>
</evidence>
<dbReference type="InterPro" id="IPR000566">
    <property type="entry name" value="Lipocln_cytosolic_FA-bd_dom"/>
</dbReference>
<dbReference type="RefSeq" id="XP_060054985.1">
    <property type="nucleotide sequence ID" value="XM_060199002.1"/>
</dbReference>
<sequence>MKCVLLALALVCAVQAIDVPQPMKDVDIQKLPGKWYTVAMAANNIALLDAKNTHLKVFVKALALTPENNLEITLSEWEDNKCVEKAILAEKTSNPAYYSINYAKENQVVVVSKDQKEVSLCMENTTAPEKSLVCLFLAKDPNTKDKVMGKFVSVLEDLSVQPQILLDLTQADEPCRI</sequence>
<protein>
    <submittedName>
        <fullName evidence="10">Beta-lactoglobulin-1-like</fullName>
    </submittedName>
</protein>
<dbReference type="SUPFAM" id="SSF50814">
    <property type="entry name" value="Lipocalins"/>
    <property type="match status" value="1"/>
</dbReference>
<dbReference type="PANTHER" id="PTHR11430">
    <property type="entry name" value="LIPOCALIN"/>
    <property type="match status" value="1"/>
</dbReference>
<evidence type="ECO:0000256" key="2">
    <source>
        <dbReference type="ARBA" id="ARBA00006889"/>
    </source>
</evidence>
<dbReference type="GeneID" id="132540813"/>
<accession>A0ABM3Y1R9</accession>
<dbReference type="PANTHER" id="PTHR11430:SF117">
    <property type="entry name" value="GLYCODELIN"/>
    <property type="match status" value="1"/>
</dbReference>
<evidence type="ECO:0000256" key="6">
    <source>
        <dbReference type="ARBA" id="ARBA00023157"/>
    </source>
</evidence>
<keyword evidence="4" id="KW-0494">Milk protein</keyword>